<dbReference type="AlphaFoldDB" id="A0A255ECK6"/>
<feature type="region of interest" description="Disordered" evidence="1">
    <location>
        <begin position="63"/>
        <end position="84"/>
    </location>
</feature>
<keyword evidence="3" id="KW-0255">Endonuclease</keyword>
<dbReference type="GO" id="GO:0008270">
    <property type="term" value="F:zinc ion binding"/>
    <property type="evidence" value="ECO:0007669"/>
    <property type="project" value="InterPro"/>
</dbReference>
<protein>
    <submittedName>
        <fullName evidence="3">HNH endonuclease</fullName>
    </submittedName>
</protein>
<comment type="caution">
    <text evidence="3">The sequence shown here is derived from an EMBL/GenBank/DDBJ whole genome shotgun (WGS) entry which is preliminary data.</text>
</comment>
<evidence type="ECO:0000256" key="1">
    <source>
        <dbReference type="SAM" id="MobiDB-lite"/>
    </source>
</evidence>
<reference evidence="3 4" key="1">
    <citation type="submission" date="2017-07" db="EMBL/GenBank/DDBJ databases">
        <title>Draft whole genome sequences of clinical Proprionibacteriaceae strains.</title>
        <authorList>
            <person name="Bernier A.-M."/>
            <person name="Bernard K."/>
            <person name="Domingo M.-C."/>
        </authorList>
    </citation>
    <scope>NUCLEOTIDE SEQUENCE [LARGE SCALE GENOMIC DNA]</scope>
    <source>
        <strain evidence="3 4">NML 160184</strain>
    </source>
</reference>
<sequence>MRARARARVAQLVKAGEPCGLCGQPIDLDLKYPDPNSFTVDHLVPSSLGGSDDYRSLRPAHARCNRARSNGPDGTLGRNSGALE</sequence>
<dbReference type="GO" id="GO:0003676">
    <property type="term" value="F:nucleic acid binding"/>
    <property type="evidence" value="ECO:0007669"/>
    <property type="project" value="InterPro"/>
</dbReference>
<dbReference type="EMBL" id="NMVI01000009">
    <property type="protein sequence ID" value="OYN89298.1"/>
    <property type="molecule type" value="Genomic_DNA"/>
</dbReference>
<dbReference type="CDD" id="cd00085">
    <property type="entry name" value="HNHc"/>
    <property type="match status" value="1"/>
</dbReference>
<dbReference type="SMART" id="SM00507">
    <property type="entry name" value="HNHc"/>
    <property type="match status" value="1"/>
</dbReference>
<name>A0A255ECK6_9ACTN</name>
<evidence type="ECO:0000313" key="4">
    <source>
        <dbReference type="Proteomes" id="UP000216533"/>
    </source>
</evidence>
<dbReference type="Proteomes" id="UP000216533">
    <property type="component" value="Unassembled WGS sequence"/>
</dbReference>
<evidence type="ECO:0000259" key="2">
    <source>
        <dbReference type="SMART" id="SM00507"/>
    </source>
</evidence>
<dbReference type="InterPro" id="IPR003615">
    <property type="entry name" value="HNH_nuc"/>
</dbReference>
<evidence type="ECO:0000313" key="3">
    <source>
        <dbReference type="EMBL" id="OYN89298.1"/>
    </source>
</evidence>
<dbReference type="InterPro" id="IPR002711">
    <property type="entry name" value="HNH"/>
</dbReference>
<dbReference type="Gene3D" id="1.10.30.50">
    <property type="match status" value="1"/>
</dbReference>
<proteinExistence type="predicted"/>
<keyword evidence="3" id="KW-0540">Nuclease</keyword>
<gene>
    <name evidence="3" type="ORF">CGZ92_02890</name>
</gene>
<organism evidence="3 4">
    <name type="scientific">Parenemella sanctibonifatiensis</name>
    <dbReference type="NCBI Taxonomy" id="2016505"/>
    <lineage>
        <taxon>Bacteria</taxon>
        <taxon>Bacillati</taxon>
        <taxon>Actinomycetota</taxon>
        <taxon>Actinomycetes</taxon>
        <taxon>Propionibacteriales</taxon>
        <taxon>Propionibacteriaceae</taxon>
        <taxon>Parenemella</taxon>
    </lineage>
</organism>
<dbReference type="GO" id="GO:0004519">
    <property type="term" value="F:endonuclease activity"/>
    <property type="evidence" value="ECO:0007669"/>
    <property type="project" value="UniProtKB-KW"/>
</dbReference>
<keyword evidence="3" id="KW-0378">Hydrolase</keyword>
<feature type="domain" description="HNH nuclease" evidence="2">
    <location>
        <begin position="6"/>
        <end position="66"/>
    </location>
</feature>
<dbReference type="Pfam" id="PF01844">
    <property type="entry name" value="HNH"/>
    <property type="match status" value="1"/>
</dbReference>
<accession>A0A255ECK6</accession>